<protein>
    <submittedName>
        <fullName evidence="2">Uncharacterized protein</fullName>
    </submittedName>
</protein>
<organism evidence="2 3">
    <name type="scientific">Actinopolyspora mzabensis</name>
    <dbReference type="NCBI Taxonomy" id="995066"/>
    <lineage>
        <taxon>Bacteria</taxon>
        <taxon>Bacillati</taxon>
        <taxon>Actinomycetota</taxon>
        <taxon>Actinomycetes</taxon>
        <taxon>Actinopolysporales</taxon>
        <taxon>Actinopolysporaceae</taxon>
        <taxon>Actinopolyspora</taxon>
    </lineage>
</organism>
<evidence type="ECO:0000256" key="1">
    <source>
        <dbReference type="SAM" id="Phobius"/>
    </source>
</evidence>
<proteinExistence type="predicted"/>
<feature type="transmembrane region" description="Helical" evidence="1">
    <location>
        <begin position="38"/>
        <end position="58"/>
    </location>
</feature>
<evidence type="ECO:0000313" key="3">
    <source>
        <dbReference type="Proteomes" id="UP000199213"/>
    </source>
</evidence>
<feature type="transmembrane region" description="Helical" evidence="1">
    <location>
        <begin position="6"/>
        <end position="26"/>
    </location>
</feature>
<sequence length="68" mass="7174">MMKETWLFVVSLAGMAVSAAALMLLIPSLFDSGEQGDFWGIGVLACLAVVFAVGMLYWRPSTSSSEGG</sequence>
<name>A0A1G9BY87_ACTMZ</name>
<keyword evidence="1" id="KW-0472">Membrane</keyword>
<evidence type="ECO:0000313" key="2">
    <source>
        <dbReference type="EMBL" id="SDK44421.1"/>
    </source>
</evidence>
<keyword evidence="1" id="KW-0812">Transmembrane</keyword>
<reference evidence="3" key="1">
    <citation type="submission" date="2016-10" db="EMBL/GenBank/DDBJ databases">
        <authorList>
            <person name="Varghese N."/>
            <person name="Submissions S."/>
        </authorList>
    </citation>
    <scope>NUCLEOTIDE SEQUENCE [LARGE SCALE GENOMIC DNA]</scope>
    <source>
        <strain evidence="3">DSM 45460</strain>
    </source>
</reference>
<dbReference type="EMBL" id="FNFM01000008">
    <property type="protein sequence ID" value="SDK44421.1"/>
    <property type="molecule type" value="Genomic_DNA"/>
</dbReference>
<gene>
    <name evidence="2" type="ORF">SAMN04487820_1087</name>
</gene>
<keyword evidence="1" id="KW-1133">Transmembrane helix</keyword>
<dbReference type="AlphaFoldDB" id="A0A1G9BY87"/>
<accession>A0A1G9BY87</accession>
<keyword evidence="3" id="KW-1185">Reference proteome</keyword>
<dbReference type="Proteomes" id="UP000199213">
    <property type="component" value="Unassembled WGS sequence"/>
</dbReference>